<reference evidence="1 2" key="1">
    <citation type="submission" date="2019-02" db="EMBL/GenBank/DDBJ databases">
        <title>Haloarcula mannanilyticum sp. nov., a mannan degrading haloarchaeon isolated from commercial salt.</title>
        <authorList>
            <person name="Enomoto S."/>
            <person name="Shimane Y."/>
            <person name="Kamekura M."/>
            <person name="Ito T."/>
            <person name="Moriya O."/>
            <person name="Ihara K."/>
            <person name="Takahashi-Ando N."/>
            <person name="Fukushima Y."/>
            <person name="Yoshida Y."/>
            <person name="Usama R."/>
            <person name="Takai K."/>
            <person name="Minegishi H."/>
        </authorList>
    </citation>
    <scope>NUCLEOTIDE SEQUENCE [LARGE SCALE GENOMIC DNA]</scope>
    <source>
        <strain evidence="1 2">MD130-1</strain>
    </source>
</reference>
<protein>
    <submittedName>
        <fullName evidence="1">Uncharacterized protein</fullName>
    </submittedName>
</protein>
<proteinExistence type="predicted"/>
<dbReference type="NCBIfam" id="NF045545">
    <property type="entry name" value="HAH_0734_fam"/>
    <property type="match status" value="1"/>
</dbReference>
<sequence>MPSVAVAFEVTKYAVGKGTRMKKLIIHGDPGLRKGGRIEYEDEEYEVFSVSRQGDWHGPDRPQLWCTIGSEDEEETFKRQEYIPMHLDTDDIEAEAVTVLRERAPPNAES</sequence>
<accession>A0A4C2EF24</accession>
<dbReference type="AlphaFoldDB" id="A0A4C2EF24"/>
<name>A0A4C2EF24_9EURY</name>
<keyword evidence="2" id="KW-1185">Reference proteome</keyword>
<dbReference type="Proteomes" id="UP000304382">
    <property type="component" value="Unassembled WGS sequence"/>
</dbReference>
<evidence type="ECO:0000313" key="1">
    <source>
        <dbReference type="EMBL" id="GCF12974.1"/>
    </source>
</evidence>
<evidence type="ECO:0000313" key="2">
    <source>
        <dbReference type="Proteomes" id="UP000304382"/>
    </source>
</evidence>
<comment type="caution">
    <text evidence="1">The sequence shown here is derived from an EMBL/GenBank/DDBJ whole genome shotgun (WGS) entry which is preliminary data.</text>
</comment>
<dbReference type="EMBL" id="BIXZ01000001">
    <property type="protein sequence ID" value="GCF12974.1"/>
    <property type="molecule type" value="Genomic_DNA"/>
</dbReference>
<dbReference type="Pfam" id="PF23384">
    <property type="entry name" value="DUF7098"/>
    <property type="match status" value="1"/>
</dbReference>
<gene>
    <name evidence="1" type="ORF">Harman_09090</name>
</gene>
<organism evidence="1 2">
    <name type="scientific">Haloarcula mannanilytica</name>
    <dbReference type="NCBI Taxonomy" id="2509225"/>
    <lineage>
        <taxon>Archaea</taxon>
        <taxon>Methanobacteriati</taxon>
        <taxon>Methanobacteriota</taxon>
        <taxon>Stenosarchaea group</taxon>
        <taxon>Halobacteria</taxon>
        <taxon>Halobacteriales</taxon>
        <taxon>Haloarculaceae</taxon>
        <taxon>Haloarcula</taxon>
    </lineage>
</organism>
<dbReference type="InterPro" id="IPR054623">
    <property type="entry name" value="HAH_0734-like"/>
</dbReference>